<dbReference type="Gene3D" id="3.40.50.720">
    <property type="entry name" value="NAD(P)-binding Rossmann-like Domain"/>
    <property type="match status" value="1"/>
</dbReference>
<dbReference type="InterPro" id="IPR052515">
    <property type="entry name" value="Gfo/Idh/MocA_Oxidoreductase"/>
</dbReference>
<proteinExistence type="predicted"/>
<evidence type="ECO:0000259" key="2">
    <source>
        <dbReference type="Pfam" id="PF22725"/>
    </source>
</evidence>
<organism evidence="3 4">
    <name type="scientific">Natrinema zhouii</name>
    <dbReference type="NCBI Taxonomy" id="1710539"/>
    <lineage>
        <taxon>Archaea</taxon>
        <taxon>Methanobacteriati</taxon>
        <taxon>Methanobacteriota</taxon>
        <taxon>Stenosarchaea group</taxon>
        <taxon>Halobacteria</taxon>
        <taxon>Halobacteriales</taxon>
        <taxon>Natrialbaceae</taxon>
        <taxon>Natrinema</taxon>
    </lineage>
</organism>
<keyword evidence="4" id="KW-1185">Reference proteome</keyword>
<name>A0A7D6CRK1_9EURY</name>
<feature type="domain" description="Gfo/Idh/MocA-like oxidoreductase N-terminal" evidence="1">
    <location>
        <begin position="10"/>
        <end position="131"/>
    </location>
</feature>
<accession>A0A7D6CRK1</accession>
<dbReference type="RefSeq" id="WP_180841483.1">
    <property type="nucleotide sequence ID" value="NZ_CP059154.1"/>
</dbReference>
<dbReference type="Pfam" id="PF22725">
    <property type="entry name" value="GFO_IDH_MocA_C3"/>
    <property type="match status" value="1"/>
</dbReference>
<dbReference type="GeneID" id="56141821"/>
<reference evidence="3 4" key="1">
    <citation type="submission" date="2020-07" db="EMBL/GenBank/DDBJ databases">
        <title>Natrinema (YPL30) sp. nov. and Haloterrigena xxxxxx (YPL8) sp. nov., isolated from a salt mine.</title>
        <authorList>
            <person name="Cui H."/>
        </authorList>
    </citation>
    <scope>NUCLEOTIDE SEQUENCE [LARGE SCALE GENOMIC DNA]</scope>
    <source>
        <strain evidence="3 4">YPL13</strain>
    </source>
</reference>
<dbReference type="PANTHER" id="PTHR43249">
    <property type="entry name" value="UDP-N-ACETYL-2-AMINO-2-DEOXY-D-GLUCURONATE OXIDASE"/>
    <property type="match status" value="1"/>
</dbReference>
<dbReference type="InterPro" id="IPR055170">
    <property type="entry name" value="GFO_IDH_MocA-like_dom"/>
</dbReference>
<dbReference type="SUPFAM" id="SSF55347">
    <property type="entry name" value="Glyceraldehyde-3-phosphate dehydrogenase-like, C-terminal domain"/>
    <property type="match status" value="1"/>
</dbReference>
<feature type="domain" description="GFO/IDH/MocA-like oxidoreductase" evidence="2">
    <location>
        <begin position="151"/>
        <end position="248"/>
    </location>
</feature>
<evidence type="ECO:0000259" key="1">
    <source>
        <dbReference type="Pfam" id="PF01408"/>
    </source>
</evidence>
<evidence type="ECO:0000313" key="4">
    <source>
        <dbReference type="Proteomes" id="UP000510869"/>
    </source>
</evidence>
<dbReference type="Proteomes" id="UP000510869">
    <property type="component" value="Chromosome"/>
</dbReference>
<dbReference type="AlphaFoldDB" id="A0A7D6CRK1"/>
<dbReference type="SUPFAM" id="SSF51735">
    <property type="entry name" value="NAD(P)-binding Rossmann-fold domains"/>
    <property type="match status" value="1"/>
</dbReference>
<dbReference type="InterPro" id="IPR000683">
    <property type="entry name" value="Gfo/Idh/MocA-like_OxRdtase_N"/>
</dbReference>
<dbReference type="Gene3D" id="3.30.360.10">
    <property type="entry name" value="Dihydrodipicolinate Reductase, domain 2"/>
    <property type="match status" value="1"/>
</dbReference>
<dbReference type="GO" id="GO:0000166">
    <property type="term" value="F:nucleotide binding"/>
    <property type="evidence" value="ECO:0007669"/>
    <property type="project" value="InterPro"/>
</dbReference>
<dbReference type="EMBL" id="CP059154">
    <property type="protein sequence ID" value="QLK26310.1"/>
    <property type="molecule type" value="Genomic_DNA"/>
</dbReference>
<dbReference type="KEGG" id="nay:HYG81_01410"/>
<dbReference type="Pfam" id="PF01408">
    <property type="entry name" value="GFO_IDH_MocA"/>
    <property type="match status" value="1"/>
</dbReference>
<dbReference type="InterPro" id="IPR036291">
    <property type="entry name" value="NAD(P)-bd_dom_sf"/>
</dbReference>
<gene>
    <name evidence="3" type="ORF">HYG81_01410</name>
</gene>
<sequence length="336" mass="37331">MSDDEGSRPIRIGIVGLGYIGTTVGGQFHRRPDATISAVCDLDTTLRNEVGHEFGVSADRQYAEYETMLAEAPLDAVLVGTPHTLHYEQVVAALDRGCHVYCDKPLTTDLEQARDLADRVERSDRTVMVGYQRHLQTAFRTARERFVEREPEWLTASITQGWIDDSRGTWRLDPDLSGGGFLYDTGSHVLDGILWTTGLEPASVAASMDFHDDAGRVDRRAHLDIRFENGATGTVSCHGDAPSVREHIHLWDDEGAVYLEGTQWGPREVLEIDSDAGEHVPYIDPRRERTRADAFLESVTEEVEPPATVRDALRVTALTEAAYESARTGERVVVDQ</sequence>
<dbReference type="PANTHER" id="PTHR43249:SF1">
    <property type="entry name" value="D-GLUCOSIDE 3-DEHYDROGENASE"/>
    <property type="match status" value="1"/>
</dbReference>
<evidence type="ECO:0000313" key="3">
    <source>
        <dbReference type="EMBL" id="QLK26310.1"/>
    </source>
</evidence>
<protein>
    <submittedName>
        <fullName evidence="3">Gfo/Idh/MocA family oxidoreductase</fullName>
    </submittedName>
</protein>
<dbReference type="OrthoDB" id="25239at2157"/>